<proteinExistence type="predicted"/>
<protein>
    <submittedName>
        <fullName evidence="1">Uncharacterized protein</fullName>
    </submittedName>
</protein>
<evidence type="ECO:0000313" key="1">
    <source>
        <dbReference type="EMBL" id="KAJ3006893.1"/>
    </source>
</evidence>
<sequence>MSNKSLASSTISDATLDAFMQGLDLAVIRDLAIAARRVCPGALEPPGELSCHVVTPAKSGSYNVEKQYSDSKGEIAYLMADIADVSPRDINSLREQINMTSANILTRMLA</sequence>
<reference evidence="1" key="1">
    <citation type="submission" date="2022-08" db="EMBL/GenBank/DDBJ databases">
        <title>Genome Sequence of Pycnoporus sanguineus.</title>
        <authorList>
            <person name="Buettner E."/>
        </authorList>
    </citation>
    <scope>NUCLEOTIDE SEQUENCE</scope>
    <source>
        <strain evidence="1">CG-C14</strain>
    </source>
</reference>
<accession>A0ACC1Q2M6</accession>
<keyword evidence="2" id="KW-1185">Reference proteome</keyword>
<comment type="caution">
    <text evidence="1">The sequence shown here is derived from an EMBL/GenBank/DDBJ whole genome shotgun (WGS) entry which is preliminary data.</text>
</comment>
<name>A0ACC1Q2M6_9APHY</name>
<gene>
    <name evidence="1" type="ORF">NUW54_g3759</name>
</gene>
<organism evidence="1 2">
    <name type="scientific">Trametes sanguinea</name>
    <dbReference type="NCBI Taxonomy" id="158606"/>
    <lineage>
        <taxon>Eukaryota</taxon>
        <taxon>Fungi</taxon>
        <taxon>Dikarya</taxon>
        <taxon>Basidiomycota</taxon>
        <taxon>Agaricomycotina</taxon>
        <taxon>Agaricomycetes</taxon>
        <taxon>Polyporales</taxon>
        <taxon>Polyporaceae</taxon>
        <taxon>Trametes</taxon>
    </lineage>
</organism>
<evidence type="ECO:0000313" key="2">
    <source>
        <dbReference type="Proteomes" id="UP001144978"/>
    </source>
</evidence>
<dbReference type="Proteomes" id="UP001144978">
    <property type="component" value="Unassembled WGS sequence"/>
</dbReference>
<dbReference type="EMBL" id="JANSHE010000806">
    <property type="protein sequence ID" value="KAJ3006893.1"/>
    <property type="molecule type" value="Genomic_DNA"/>
</dbReference>